<keyword evidence="3" id="KW-1185">Reference proteome</keyword>
<protein>
    <submittedName>
        <fullName evidence="2">GNAT family N-acetyltransferase</fullName>
    </submittedName>
</protein>
<dbReference type="Gene3D" id="3.40.630.30">
    <property type="match status" value="1"/>
</dbReference>
<dbReference type="Pfam" id="PF13673">
    <property type="entry name" value="Acetyltransf_10"/>
    <property type="match status" value="1"/>
</dbReference>
<name>A0ABV6G008_9GAMM</name>
<gene>
    <name evidence="2" type="ORF">ACFFHW_03050</name>
</gene>
<dbReference type="CDD" id="cd04301">
    <property type="entry name" value="NAT_SF"/>
    <property type="match status" value="1"/>
</dbReference>
<evidence type="ECO:0000313" key="2">
    <source>
        <dbReference type="EMBL" id="MFC0266985.1"/>
    </source>
</evidence>
<comment type="caution">
    <text evidence="2">The sequence shown here is derived from an EMBL/GenBank/DDBJ whole genome shotgun (WGS) entry which is preliminary data.</text>
</comment>
<evidence type="ECO:0000259" key="1">
    <source>
        <dbReference type="PROSITE" id="PS51186"/>
    </source>
</evidence>
<dbReference type="InterPro" id="IPR000182">
    <property type="entry name" value="GNAT_dom"/>
</dbReference>
<dbReference type="RefSeq" id="WP_019952733.1">
    <property type="nucleotide sequence ID" value="NZ_JBHLVX010000012.1"/>
</dbReference>
<dbReference type="SUPFAM" id="SSF55729">
    <property type="entry name" value="Acyl-CoA N-acyltransferases (Nat)"/>
    <property type="match status" value="1"/>
</dbReference>
<evidence type="ECO:0000313" key="3">
    <source>
        <dbReference type="Proteomes" id="UP001589814"/>
    </source>
</evidence>
<dbReference type="Proteomes" id="UP001589814">
    <property type="component" value="Unassembled WGS sequence"/>
</dbReference>
<accession>A0ABV6G008</accession>
<proteinExistence type="predicted"/>
<dbReference type="PANTHER" id="PTHR13355">
    <property type="entry name" value="GLUCOSAMINE 6-PHOSPHATE N-ACETYLTRANSFERASE"/>
    <property type="match status" value="1"/>
</dbReference>
<sequence length="142" mass="15553">MSDNIAVTSGDWQTLGAACRDIRERVFIHEQGVSEAEEIDGLDPHCIHFLMTCRGQPCGTARLLTDGHIGRVALLASFRGRGLGREMVRAIIDVARQRGHDSCLLAAQTQALGFYESLGFRAQGDVFMEAGIAHREMKLALN</sequence>
<dbReference type="PROSITE" id="PS51186">
    <property type="entry name" value="GNAT"/>
    <property type="match status" value="1"/>
</dbReference>
<feature type="domain" description="N-acetyltransferase" evidence="1">
    <location>
        <begin position="5"/>
        <end position="142"/>
    </location>
</feature>
<dbReference type="EMBL" id="JBHLVX010000012">
    <property type="protein sequence ID" value="MFC0266985.1"/>
    <property type="molecule type" value="Genomic_DNA"/>
</dbReference>
<reference evidence="2 3" key="1">
    <citation type="submission" date="2024-09" db="EMBL/GenBank/DDBJ databases">
        <authorList>
            <person name="Sun Q."/>
            <person name="Mori K."/>
        </authorList>
    </citation>
    <scope>NUCLEOTIDE SEQUENCE [LARGE SCALE GENOMIC DNA]</scope>
    <source>
        <strain evidence="2 3">CCM 7415</strain>
    </source>
</reference>
<organism evidence="2 3">
    <name type="scientific">Kushneria aurantia</name>
    <dbReference type="NCBI Taxonomy" id="504092"/>
    <lineage>
        <taxon>Bacteria</taxon>
        <taxon>Pseudomonadati</taxon>
        <taxon>Pseudomonadota</taxon>
        <taxon>Gammaproteobacteria</taxon>
        <taxon>Oceanospirillales</taxon>
        <taxon>Halomonadaceae</taxon>
        <taxon>Kushneria</taxon>
    </lineage>
</organism>
<dbReference type="InterPro" id="IPR039143">
    <property type="entry name" value="GNPNAT1-like"/>
</dbReference>
<dbReference type="PANTHER" id="PTHR13355:SF11">
    <property type="entry name" value="GLUCOSAMINE 6-PHOSPHATE N-ACETYLTRANSFERASE"/>
    <property type="match status" value="1"/>
</dbReference>
<dbReference type="InterPro" id="IPR016181">
    <property type="entry name" value="Acyl_CoA_acyltransferase"/>
</dbReference>